<evidence type="ECO:0000313" key="2">
    <source>
        <dbReference type="EMBL" id="KAF3854372.1"/>
    </source>
</evidence>
<keyword evidence="3" id="KW-1185">Reference proteome</keyword>
<accession>A0A7J5YXS7</accession>
<proteinExistence type="predicted"/>
<feature type="compositionally biased region" description="Basic and acidic residues" evidence="1">
    <location>
        <begin position="88"/>
        <end position="140"/>
    </location>
</feature>
<organism evidence="2 3">
    <name type="scientific">Dissostichus mawsoni</name>
    <name type="common">Antarctic cod</name>
    <dbReference type="NCBI Taxonomy" id="36200"/>
    <lineage>
        <taxon>Eukaryota</taxon>
        <taxon>Metazoa</taxon>
        <taxon>Chordata</taxon>
        <taxon>Craniata</taxon>
        <taxon>Vertebrata</taxon>
        <taxon>Euteleostomi</taxon>
        <taxon>Actinopterygii</taxon>
        <taxon>Neopterygii</taxon>
        <taxon>Teleostei</taxon>
        <taxon>Neoteleostei</taxon>
        <taxon>Acanthomorphata</taxon>
        <taxon>Eupercaria</taxon>
        <taxon>Perciformes</taxon>
        <taxon>Notothenioidei</taxon>
        <taxon>Nototheniidae</taxon>
        <taxon>Dissostichus</taxon>
    </lineage>
</organism>
<reference evidence="2 3" key="1">
    <citation type="submission" date="2020-03" db="EMBL/GenBank/DDBJ databases">
        <title>Dissostichus mawsoni Genome sequencing and assembly.</title>
        <authorList>
            <person name="Park H."/>
        </authorList>
    </citation>
    <scope>NUCLEOTIDE SEQUENCE [LARGE SCALE GENOMIC DNA]</scope>
    <source>
        <strain evidence="2">DM0001</strain>
        <tissue evidence="2">Muscle</tissue>
    </source>
</reference>
<dbReference type="Proteomes" id="UP000518266">
    <property type="component" value="Unassembled WGS sequence"/>
</dbReference>
<evidence type="ECO:0000256" key="1">
    <source>
        <dbReference type="SAM" id="MobiDB-lite"/>
    </source>
</evidence>
<dbReference type="EMBL" id="JAAKFY010000007">
    <property type="protein sequence ID" value="KAF3854372.1"/>
    <property type="molecule type" value="Genomic_DNA"/>
</dbReference>
<dbReference type="AlphaFoldDB" id="A0A7J5YXS7"/>
<sequence length="166" mass="18509">MVEEAAGNGPVENGVLVLHHVHHGDGGRARLLNGLNQWGVLPDVRQQLVETVDVHRLHHQGGYVDGFATGYILAPACTVINLTNSVLEKPRDNNRGVDESGLELRDTESLPEQAHKQLDKNSKSRQRKTDRLRDEERQVDRQGGGQARQEDWRAGETDRLEGNQSD</sequence>
<feature type="compositionally biased region" description="Basic and acidic residues" evidence="1">
    <location>
        <begin position="148"/>
        <end position="166"/>
    </location>
</feature>
<name>A0A7J5YXS7_DISMA</name>
<evidence type="ECO:0000313" key="3">
    <source>
        <dbReference type="Proteomes" id="UP000518266"/>
    </source>
</evidence>
<protein>
    <submittedName>
        <fullName evidence="2">Uncharacterized protein</fullName>
    </submittedName>
</protein>
<comment type="caution">
    <text evidence="2">The sequence shown here is derived from an EMBL/GenBank/DDBJ whole genome shotgun (WGS) entry which is preliminary data.</text>
</comment>
<feature type="region of interest" description="Disordered" evidence="1">
    <location>
        <begin position="88"/>
        <end position="166"/>
    </location>
</feature>
<gene>
    <name evidence="2" type="ORF">F7725_022427</name>
</gene>